<evidence type="ECO:0000256" key="3">
    <source>
        <dbReference type="ARBA" id="ARBA00022692"/>
    </source>
</evidence>
<keyword evidence="5" id="KW-0998">Cell outer membrane</keyword>
<dbReference type="SUPFAM" id="SSF56954">
    <property type="entry name" value="Outer membrane efflux proteins (OEP)"/>
    <property type="match status" value="1"/>
</dbReference>
<evidence type="ECO:0000256" key="2">
    <source>
        <dbReference type="ARBA" id="ARBA00022452"/>
    </source>
</evidence>
<feature type="chain" id="PRO_5046529791" description="Outer membrane protein, adhesin transport system" evidence="6">
    <location>
        <begin position="21"/>
        <end position="466"/>
    </location>
</feature>
<keyword evidence="4" id="KW-0472">Membrane</keyword>
<protein>
    <recommendedName>
        <fullName evidence="9">Outer membrane protein, adhesin transport system</fullName>
    </recommendedName>
</protein>
<gene>
    <name evidence="7" type="ORF">CATMQ487_31100</name>
</gene>
<keyword evidence="3" id="KW-0812">Transmembrane</keyword>
<dbReference type="RefSeq" id="WP_251969450.1">
    <property type="nucleotide sequence ID" value="NZ_AP025730.1"/>
</dbReference>
<dbReference type="PANTHER" id="PTHR30026">
    <property type="entry name" value="OUTER MEMBRANE PROTEIN TOLC"/>
    <property type="match status" value="1"/>
</dbReference>
<keyword evidence="6" id="KW-0732">Signal</keyword>
<proteinExistence type="predicted"/>
<dbReference type="Gene3D" id="1.20.1600.10">
    <property type="entry name" value="Outer membrane efflux proteins (OEP)"/>
    <property type="match status" value="1"/>
</dbReference>
<dbReference type="PANTHER" id="PTHR30026:SF22">
    <property type="entry name" value="OUTER MEMBRANE EFFLUX PROTEIN"/>
    <property type="match status" value="1"/>
</dbReference>
<comment type="subcellular location">
    <subcellularLocation>
        <location evidence="1">Cell outer membrane</location>
    </subcellularLocation>
</comment>
<evidence type="ECO:0000313" key="8">
    <source>
        <dbReference type="Proteomes" id="UP001057498"/>
    </source>
</evidence>
<dbReference type="InterPro" id="IPR051906">
    <property type="entry name" value="TolC-like"/>
</dbReference>
<evidence type="ECO:0000256" key="5">
    <source>
        <dbReference type="ARBA" id="ARBA00023237"/>
    </source>
</evidence>
<name>A0ABM7YNW1_9BURK</name>
<reference evidence="7" key="1">
    <citation type="submission" date="2022-04" db="EMBL/GenBank/DDBJ databases">
        <title>Whole genome sequence of Sphaerotilus sp. FB-5.</title>
        <authorList>
            <person name="Takeda M."/>
            <person name="Narihara S."/>
            <person name="Akimoto M."/>
            <person name="Akimoto R."/>
            <person name="Nishiyashiki S."/>
            <person name="Murakami T."/>
        </authorList>
    </citation>
    <scope>NUCLEOTIDE SEQUENCE</scope>
    <source>
        <strain evidence="7">FB-5</strain>
    </source>
</reference>
<accession>A0ABM7YNW1</accession>
<evidence type="ECO:0000256" key="4">
    <source>
        <dbReference type="ARBA" id="ARBA00023136"/>
    </source>
</evidence>
<dbReference type="Proteomes" id="UP001057498">
    <property type="component" value="Chromosome"/>
</dbReference>
<sequence length="466" mass="49103">MNPIRSLAVALLAVTSVAHAGYCEDPSEARASLPALPEVGRIGPSALFDGMSAGNGLEQLGQLAREAVVGSADARGAEHASLAAAQDLKQTEAARAASIALGGALGVGQSRVDGTTQGVGGTGQASLTVSAPLYDGGRIDQLAAYRKRLLDASTGGVVTSRERVVKEATAAVIDRNRYRLQLRVYQQYVSKMGCLAQSLEKIVAQDRGRSSELVQARKGQRQAEIARDEAVAALRQVDARLRLIVGGNVSPWGAVGVPLLEVPDLARVTDDIANSPEVRQLRLQADAQESLAKATQAEGAPQLRWQVGANAGRAAQVSSTAWNAGLTLNYTLDDGGAVAAGTRAAVERASAARRAQEALVNERAKLAGTYHDAARTSFQRANHYAGVLADSDQVRNSTYEQWAKLGRRSLFDLMSAEAEHYQLRVAYVNALHDGFQASLQLRAAGAGLLPWLAPELAEPRPAAPGR</sequence>
<evidence type="ECO:0008006" key="9">
    <source>
        <dbReference type="Google" id="ProtNLM"/>
    </source>
</evidence>
<dbReference type="EMBL" id="AP025730">
    <property type="protein sequence ID" value="BDI06140.1"/>
    <property type="molecule type" value="Genomic_DNA"/>
</dbReference>
<evidence type="ECO:0000256" key="1">
    <source>
        <dbReference type="ARBA" id="ARBA00004442"/>
    </source>
</evidence>
<feature type="signal peptide" evidence="6">
    <location>
        <begin position="1"/>
        <end position="20"/>
    </location>
</feature>
<organism evidence="7 8">
    <name type="scientific">Sphaerotilus microaerophilus</name>
    <dbReference type="NCBI Taxonomy" id="2914710"/>
    <lineage>
        <taxon>Bacteria</taxon>
        <taxon>Pseudomonadati</taxon>
        <taxon>Pseudomonadota</taxon>
        <taxon>Betaproteobacteria</taxon>
        <taxon>Burkholderiales</taxon>
        <taxon>Sphaerotilaceae</taxon>
        <taxon>Sphaerotilus</taxon>
    </lineage>
</organism>
<keyword evidence="2" id="KW-1134">Transmembrane beta strand</keyword>
<evidence type="ECO:0000256" key="6">
    <source>
        <dbReference type="SAM" id="SignalP"/>
    </source>
</evidence>
<keyword evidence="8" id="KW-1185">Reference proteome</keyword>
<evidence type="ECO:0000313" key="7">
    <source>
        <dbReference type="EMBL" id="BDI06140.1"/>
    </source>
</evidence>